<organism evidence="6 7">
    <name type="scientific">Phaeobacter gallaeciensis</name>
    <dbReference type="NCBI Taxonomy" id="60890"/>
    <lineage>
        <taxon>Bacteria</taxon>
        <taxon>Pseudomonadati</taxon>
        <taxon>Pseudomonadota</taxon>
        <taxon>Alphaproteobacteria</taxon>
        <taxon>Rhodobacterales</taxon>
        <taxon>Roseobacteraceae</taxon>
        <taxon>Phaeobacter</taxon>
    </lineage>
</organism>
<dbReference type="Pfam" id="PF04828">
    <property type="entry name" value="GFA"/>
    <property type="match status" value="1"/>
</dbReference>
<reference evidence="6 7" key="1">
    <citation type="journal article" date="2017" name="Front. Microbiol.">
        <title>Phaeobacter piscinae sp. nov., a species of the Roseobacter group and potential aquaculture probiont.</title>
        <authorList>
            <person name="Sonnenschein E.C."/>
            <person name="Phippen C.B.W."/>
            <person name="Nielsen K.F."/>
            <person name="Mateiu R.V."/>
            <person name="Melchiorsen J."/>
            <person name="Gram L."/>
            <person name="Overmann J."/>
            <person name="Freese H.M."/>
        </authorList>
    </citation>
    <scope>NUCLEOTIDE SEQUENCE [LARGE SCALE GENOMIC DNA]</scope>
    <source>
        <strain evidence="6 7">P63</strain>
    </source>
</reference>
<dbReference type="PANTHER" id="PTHR33337">
    <property type="entry name" value="GFA DOMAIN-CONTAINING PROTEIN"/>
    <property type="match status" value="1"/>
</dbReference>
<dbReference type="GeneID" id="31845072"/>
<evidence type="ECO:0000256" key="3">
    <source>
        <dbReference type="ARBA" id="ARBA00022833"/>
    </source>
</evidence>
<dbReference type="InterPro" id="IPR011057">
    <property type="entry name" value="Mss4-like_sf"/>
</dbReference>
<keyword evidence="2" id="KW-0479">Metal-binding</keyword>
<dbReference type="Proteomes" id="UP000217545">
    <property type="component" value="Chromosome"/>
</dbReference>
<gene>
    <name evidence="6" type="ORF">PhaeoP63_00621</name>
</gene>
<name>A0AAC9Z795_9RHOB</name>
<dbReference type="PROSITE" id="PS51891">
    <property type="entry name" value="CENP_V_GFA"/>
    <property type="match status" value="1"/>
</dbReference>
<dbReference type="RefSeq" id="WP_024096120.1">
    <property type="nucleotide sequence ID" value="NZ_CP010588.1"/>
</dbReference>
<dbReference type="AlphaFoldDB" id="A0AAC9Z795"/>
<comment type="similarity">
    <text evidence="1">Belongs to the Gfa family.</text>
</comment>
<evidence type="ECO:0000313" key="7">
    <source>
        <dbReference type="Proteomes" id="UP000217545"/>
    </source>
</evidence>
<protein>
    <recommendedName>
        <fullName evidence="5">CENP-V/GFA domain-containing protein</fullName>
    </recommendedName>
</protein>
<evidence type="ECO:0000259" key="5">
    <source>
        <dbReference type="PROSITE" id="PS51891"/>
    </source>
</evidence>
<accession>A0AAC9Z795</accession>
<dbReference type="GO" id="GO:0046872">
    <property type="term" value="F:metal ion binding"/>
    <property type="evidence" value="ECO:0007669"/>
    <property type="project" value="UniProtKB-KW"/>
</dbReference>
<keyword evidence="4" id="KW-0456">Lyase</keyword>
<evidence type="ECO:0000256" key="1">
    <source>
        <dbReference type="ARBA" id="ARBA00005495"/>
    </source>
</evidence>
<dbReference type="GO" id="GO:0016846">
    <property type="term" value="F:carbon-sulfur lyase activity"/>
    <property type="evidence" value="ECO:0007669"/>
    <property type="project" value="InterPro"/>
</dbReference>
<sequence length="130" mass="14294">MIDGSCCCGAVKFRLKAEPTMMGTCHCSRCRKAGASTIVFVKREDLTWVAGRDQVALYQPGAPYKYGRCFCRICGSSLGEILSEEDSFPIAANALDSEISTRNRFHEFVSEKPGWYEICDDAPKSSGHPA</sequence>
<evidence type="ECO:0000256" key="2">
    <source>
        <dbReference type="ARBA" id="ARBA00022723"/>
    </source>
</evidence>
<dbReference type="InterPro" id="IPR006913">
    <property type="entry name" value="CENP-V/GFA"/>
</dbReference>
<evidence type="ECO:0000256" key="4">
    <source>
        <dbReference type="ARBA" id="ARBA00023239"/>
    </source>
</evidence>
<dbReference type="Gene3D" id="3.90.1590.10">
    <property type="entry name" value="glutathione-dependent formaldehyde- activating enzyme (gfa)"/>
    <property type="match status" value="1"/>
</dbReference>
<evidence type="ECO:0000313" key="6">
    <source>
        <dbReference type="EMBL" id="ATF04723.1"/>
    </source>
</evidence>
<feature type="domain" description="CENP-V/GFA" evidence="5">
    <location>
        <begin position="2"/>
        <end position="117"/>
    </location>
</feature>
<keyword evidence="3" id="KW-0862">Zinc</keyword>
<dbReference type="EMBL" id="CP010784">
    <property type="protein sequence ID" value="ATF04723.1"/>
    <property type="molecule type" value="Genomic_DNA"/>
</dbReference>
<proteinExistence type="inferred from homology"/>
<dbReference type="SUPFAM" id="SSF51316">
    <property type="entry name" value="Mss4-like"/>
    <property type="match status" value="1"/>
</dbReference>
<dbReference type="PANTHER" id="PTHR33337:SF40">
    <property type="entry name" value="CENP-V_GFA DOMAIN-CONTAINING PROTEIN-RELATED"/>
    <property type="match status" value="1"/>
</dbReference>